<dbReference type="Gene3D" id="3.40.35.10">
    <property type="entry name" value="Phosphotransferase system, sorbose subfamily IIB component"/>
    <property type="match status" value="1"/>
</dbReference>
<dbReference type="EMBL" id="CP011280">
    <property type="protein sequence ID" value="AKC96094.1"/>
    <property type="molecule type" value="Genomic_DNA"/>
</dbReference>
<keyword evidence="7" id="KW-0813">Transport</keyword>
<evidence type="ECO:0000256" key="2">
    <source>
        <dbReference type="ARBA" id="ARBA00004236"/>
    </source>
</evidence>
<gene>
    <name evidence="21" type="ORF">VC03_06440</name>
</gene>
<comment type="catalytic activity">
    <reaction evidence="1">
        <text>D-mannose(out) + N(pros)-phospho-L-histidyl-[protein] = D-mannose 6-phosphate(in) + L-histidyl-[protein]</text>
        <dbReference type="Rhea" id="RHEA:49232"/>
        <dbReference type="Rhea" id="RHEA-COMP:9745"/>
        <dbReference type="Rhea" id="RHEA-COMP:9746"/>
        <dbReference type="ChEBI" id="CHEBI:4208"/>
        <dbReference type="ChEBI" id="CHEBI:29979"/>
        <dbReference type="ChEBI" id="CHEBI:58735"/>
        <dbReference type="ChEBI" id="CHEBI:64837"/>
        <dbReference type="EC" id="2.7.1.191"/>
    </reaction>
</comment>
<dbReference type="GO" id="GO:0009401">
    <property type="term" value="P:phosphoenolpyruvate-dependent sugar phosphotransferase system"/>
    <property type="evidence" value="ECO:0007669"/>
    <property type="project" value="UniProtKB-KW"/>
</dbReference>
<dbReference type="PANTHER" id="PTHR33799:SF1">
    <property type="entry name" value="PTS SYSTEM MANNOSE-SPECIFIC EIIAB COMPONENT-RELATED"/>
    <property type="match status" value="1"/>
</dbReference>
<keyword evidence="10" id="KW-0597">Phosphoprotein</keyword>
<dbReference type="InterPro" id="IPR033887">
    <property type="entry name" value="PTS_IIA_man"/>
</dbReference>
<dbReference type="Pfam" id="PF03610">
    <property type="entry name" value="EIIA-man"/>
    <property type="match status" value="1"/>
</dbReference>
<evidence type="ECO:0000256" key="6">
    <source>
        <dbReference type="ARBA" id="ARBA00021685"/>
    </source>
</evidence>
<dbReference type="Proteomes" id="UP000033103">
    <property type="component" value="Chromosome"/>
</dbReference>
<dbReference type="OrthoDB" id="9788818at2"/>
<proteinExistence type="predicted"/>
<keyword evidence="22" id="KW-1185">Reference proteome</keyword>
<dbReference type="Gene3D" id="3.40.50.510">
    <property type="entry name" value="Phosphotransferase system, mannose-type IIA component"/>
    <property type="match status" value="1"/>
</dbReference>
<keyword evidence="11" id="KW-0762">Sugar transport</keyword>
<dbReference type="CDD" id="cd00006">
    <property type="entry name" value="PTS_IIA_man"/>
    <property type="match status" value="1"/>
</dbReference>
<dbReference type="PANTHER" id="PTHR33799">
    <property type="entry name" value="PTS PERMEASE-RELATED-RELATED"/>
    <property type="match status" value="1"/>
</dbReference>
<dbReference type="PROSITE" id="PS51096">
    <property type="entry name" value="PTS_EIIA_TYPE_4"/>
    <property type="match status" value="1"/>
</dbReference>
<feature type="domain" description="PTS EIIA type-4" evidence="19">
    <location>
        <begin position="1"/>
        <end position="126"/>
    </location>
</feature>
<keyword evidence="15" id="KW-0472">Membrane</keyword>
<dbReference type="InterPro" id="IPR004720">
    <property type="entry name" value="PTS_IIB_sorbose-sp"/>
</dbReference>
<dbReference type="InterPro" id="IPR051471">
    <property type="entry name" value="Bacterial_PTS_sugar_comp"/>
</dbReference>
<dbReference type="GO" id="GO:0005737">
    <property type="term" value="C:cytoplasm"/>
    <property type="evidence" value="ECO:0007669"/>
    <property type="project" value="UniProtKB-SubCell"/>
</dbReference>
<evidence type="ECO:0000256" key="4">
    <source>
        <dbReference type="ARBA" id="ARBA00011738"/>
    </source>
</evidence>
<dbReference type="NCBIfam" id="TIGR00824">
    <property type="entry name" value="EIIA-man"/>
    <property type="match status" value="1"/>
</dbReference>
<protein>
    <recommendedName>
        <fullName evidence="6">PTS system mannose-specific EIIAB component</fullName>
        <ecNumber evidence="5">2.7.1.191</ecNumber>
    </recommendedName>
    <alternativeName>
        <fullName evidence="18">EIIAB-Man</fullName>
    </alternativeName>
    <alternativeName>
        <fullName evidence="17">EIII-Man</fullName>
    </alternativeName>
</protein>
<dbReference type="GO" id="GO:0016301">
    <property type="term" value="F:kinase activity"/>
    <property type="evidence" value="ECO:0007669"/>
    <property type="project" value="UniProtKB-KW"/>
</dbReference>
<dbReference type="RefSeq" id="WP_046329198.1">
    <property type="nucleotide sequence ID" value="NZ_CP011280.1"/>
</dbReference>
<comment type="subunit">
    <text evidence="4">Homodimer.</text>
</comment>
<keyword evidence="12" id="KW-0808">Transferase</keyword>
<evidence type="ECO:0000256" key="5">
    <source>
        <dbReference type="ARBA" id="ARBA00011929"/>
    </source>
</evidence>
<evidence type="ECO:0000256" key="1">
    <source>
        <dbReference type="ARBA" id="ARBA00000514"/>
    </source>
</evidence>
<dbReference type="GO" id="GO:0008982">
    <property type="term" value="F:protein-N(PI)-phosphohistidine-sugar phosphotransferase activity"/>
    <property type="evidence" value="ECO:0007669"/>
    <property type="project" value="InterPro"/>
</dbReference>
<evidence type="ECO:0000256" key="17">
    <source>
        <dbReference type="ARBA" id="ARBA00030229"/>
    </source>
</evidence>
<evidence type="ECO:0000259" key="19">
    <source>
        <dbReference type="PROSITE" id="PS51096"/>
    </source>
</evidence>
<dbReference type="HOGENOM" id="CLU_074797_0_0_0"/>
<keyword evidence="9" id="KW-0963">Cytoplasm</keyword>
<evidence type="ECO:0000256" key="7">
    <source>
        <dbReference type="ARBA" id="ARBA00022448"/>
    </source>
</evidence>
<evidence type="ECO:0000256" key="16">
    <source>
        <dbReference type="ARBA" id="ARBA00023757"/>
    </source>
</evidence>
<comment type="subcellular location">
    <subcellularLocation>
        <location evidence="2">Cell membrane</location>
    </subcellularLocation>
    <subcellularLocation>
        <location evidence="3">Cytoplasm</location>
    </subcellularLocation>
</comment>
<reference evidence="21 22" key="1">
    <citation type="journal article" date="2012" name="BMC Genomics">
        <title>Genomic sequence analysis and characterization of Sneathia amnii sp. nov.</title>
        <authorList>
            <consortium name="Vaginal Microbiome Consortium (additional members)"/>
            <person name="Harwich M.D.Jr."/>
            <person name="Serrano M.G."/>
            <person name="Fettweis J.M."/>
            <person name="Alves J.M."/>
            <person name="Reimers M.A."/>
            <person name="Buck G.A."/>
            <person name="Jefferson K.K."/>
        </authorList>
    </citation>
    <scope>NUCLEOTIDE SEQUENCE [LARGE SCALE GENOMIC DNA]</scope>
    <source>
        <strain evidence="21 22">SN35</strain>
    </source>
</reference>
<evidence type="ECO:0000256" key="12">
    <source>
        <dbReference type="ARBA" id="ARBA00022679"/>
    </source>
</evidence>
<evidence type="ECO:0000256" key="18">
    <source>
        <dbReference type="ARBA" id="ARBA00032197"/>
    </source>
</evidence>
<evidence type="ECO:0000256" key="10">
    <source>
        <dbReference type="ARBA" id="ARBA00022553"/>
    </source>
</evidence>
<dbReference type="PROSITE" id="PS51101">
    <property type="entry name" value="PTS_EIIB_TYPE_4"/>
    <property type="match status" value="1"/>
</dbReference>
<evidence type="ECO:0000256" key="11">
    <source>
        <dbReference type="ARBA" id="ARBA00022597"/>
    </source>
</evidence>
<comment type="function">
    <text evidence="16">The phosphoenolpyruvate-dependent sugar phosphotransferase system (sugar PTS), a major carbohydrate active transport system, catalyzes the phosphorylation of incoming sugar substrates concomitantly with their translocation across the cell membrane. The enzyme II ManXYZ PTS system is involved in mannose transport.</text>
</comment>
<dbReference type="AlphaFoldDB" id="A0A0E3UUC2"/>
<sequence length="330" mass="36161">MVGIILATHGEFAKGILQSANMVFGEQDNVAACTFLPGEGPEDIKNKIVTAINSFNNCDEILFLVDLWSGTPFNQSALLMAEHKDKWAMISGLNLPMLIEVLSARLDDSSAHEIASSVLATSREEIKVYPEELEKKSEKTTSSATDEPKGKIPYGTVIGDGKIKYVLARVDTRLLHGQVATGWVKETKPNRIIVVSDTVSKDTLRKSMIEQVAPPGVKAHVVPVKKMAEVAKDTRFGNTKALLLFEKPSDALEAYNMGVKFDSLNVGSIAHANGKVFVTKVLSMDNEDISSLRKLMDLGVKMDVRKVPSDSPENIEHILEKAENELKNKN</sequence>
<dbReference type="EC" id="2.7.1.191" evidence="5"/>
<keyword evidence="14" id="KW-0418">Kinase</keyword>
<evidence type="ECO:0000256" key="9">
    <source>
        <dbReference type="ARBA" id="ARBA00022490"/>
    </source>
</evidence>
<evidence type="ECO:0000256" key="13">
    <source>
        <dbReference type="ARBA" id="ARBA00022683"/>
    </source>
</evidence>
<dbReference type="InterPro" id="IPR013789">
    <property type="entry name" value="PTS_EIIA_man"/>
</dbReference>
<evidence type="ECO:0000256" key="3">
    <source>
        <dbReference type="ARBA" id="ARBA00004496"/>
    </source>
</evidence>
<dbReference type="CDD" id="cd00001">
    <property type="entry name" value="PTS_IIB_man"/>
    <property type="match status" value="1"/>
</dbReference>
<accession>A0A0E3UUC2</accession>
<dbReference type="PATRIC" id="fig|1069640.6.peg.1273"/>
<dbReference type="InterPro" id="IPR036662">
    <property type="entry name" value="PTS_EIIA_man-typ_sf"/>
</dbReference>
<dbReference type="STRING" id="187101.VC03_06440"/>
<dbReference type="InterPro" id="IPR036667">
    <property type="entry name" value="PTS_IIB_sorbose-sp_sf"/>
</dbReference>
<dbReference type="SUPFAM" id="SSF52728">
    <property type="entry name" value="PTS IIb component"/>
    <property type="match status" value="1"/>
</dbReference>
<dbReference type="GO" id="GO:0005886">
    <property type="term" value="C:plasma membrane"/>
    <property type="evidence" value="ECO:0007669"/>
    <property type="project" value="UniProtKB-SubCell"/>
</dbReference>
<dbReference type="SUPFAM" id="SSF53062">
    <property type="entry name" value="PTS system fructose IIA component-like"/>
    <property type="match status" value="1"/>
</dbReference>
<evidence type="ECO:0000259" key="20">
    <source>
        <dbReference type="PROSITE" id="PS51101"/>
    </source>
</evidence>
<keyword evidence="13" id="KW-0598">Phosphotransferase system</keyword>
<evidence type="ECO:0000256" key="15">
    <source>
        <dbReference type="ARBA" id="ARBA00023136"/>
    </source>
</evidence>
<evidence type="ECO:0000256" key="8">
    <source>
        <dbReference type="ARBA" id="ARBA00022475"/>
    </source>
</evidence>
<dbReference type="InterPro" id="IPR004701">
    <property type="entry name" value="PTS_EIIA_man-typ"/>
</dbReference>
<evidence type="ECO:0000313" key="22">
    <source>
        <dbReference type="Proteomes" id="UP000033103"/>
    </source>
</evidence>
<organism evidence="21 22">
    <name type="scientific">Sneathia vaginalis</name>
    <dbReference type="NCBI Taxonomy" id="187101"/>
    <lineage>
        <taxon>Bacteria</taxon>
        <taxon>Fusobacteriati</taxon>
        <taxon>Fusobacteriota</taxon>
        <taxon>Fusobacteriia</taxon>
        <taxon>Fusobacteriales</taxon>
        <taxon>Leptotrichiaceae</taxon>
        <taxon>Sneathia</taxon>
    </lineage>
</organism>
<dbReference type="KEGG" id="sns:VC03_06440"/>
<name>A0A0E3UUC2_9FUSO</name>
<feature type="domain" description="PTS EIIB type-4" evidence="20">
    <location>
        <begin position="161"/>
        <end position="326"/>
    </location>
</feature>
<dbReference type="Pfam" id="PF03830">
    <property type="entry name" value="PTSIIB_sorb"/>
    <property type="match status" value="1"/>
</dbReference>
<keyword evidence="8" id="KW-1003">Cell membrane</keyword>
<evidence type="ECO:0000256" key="14">
    <source>
        <dbReference type="ARBA" id="ARBA00022777"/>
    </source>
</evidence>
<evidence type="ECO:0000313" key="21">
    <source>
        <dbReference type="EMBL" id="AKC96094.1"/>
    </source>
</evidence>